<evidence type="ECO:0000313" key="5">
    <source>
        <dbReference type="Proteomes" id="UP000501053"/>
    </source>
</evidence>
<dbReference type="AlphaFoldDB" id="A0A0D7UT91"/>
<dbReference type="Pfam" id="PF09694">
    <property type="entry name" value="Gcw_chp"/>
    <property type="match status" value="1"/>
</dbReference>
<dbReference type="InterPro" id="IPR010239">
    <property type="entry name" value="CHP02001"/>
</dbReference>
<dbReference type="EMBL" id="AP022869">
    <property type="protein sequence ID" value="BCB71072.1"/>
    <property type="molecule type" value="Genomic_DNA"/>
</dbReference>
<accession>A0A0D7UT91</accession>
<proteinExistence type="predicted"/>
<dbReference type="OrthoDB" id="9793561at2"/>
<feature type="signal peptide" evidence="1">
    <location>
        <begin position="1"/>
        <end position="29"/>
    </location>
</feature>
<dbReference type="Proteomes" id="UP000501053">
    <property type="component" value="Chromosome"/>
</dbReference>
<name>A0A0D7UT91_9GAMM</name>
<dbReference type="RefSeq" id="WP_035566949.1">
    <property type="nucleotide sequence ID" value="NZ_AP022869.1"/>
</dbReference>
<gene>
    <name evidence="2" type="ORF">HMEPL2_14230</name>
    <name evidence="3" type="ORF">SAMN04490369_11091</name>
</gene>
<reference evidence="2 5" key="2">
    <citation type="submission" date="2020-03" db="EMBL/GenBank/DDBJ databases">
        <title>Complete Genome Sequence of Halomonas meridiana strain Eplume2, isolated from hydrothermal-plume in the north east Pacific Ocean.</title>
        <authorList>
            <person name="Kurihara Y."/>
            <person name="Kawai S."/>
            <person name="Sakai A."/>
            <person name="Galipon J."/>
            <person name="Arakawa K."/>
        </authorList>
    </citation>
    <scope>NUCLEOTIDE SEQUENCE [LARGE SCALE GENOMIC DNA]</scope>
    <source>
        <strain evidence="2 5">Eplume2</strain>
    </source>
</reference>
<dbReference type="NCBIfam" id="TIGR02001">
    <property type="entry name" value="gcw_chp"/>
    <property type="match status" value="1"/>
</dbReference>
<keyword evidence="1" id="KW-0732">Signal</keyword>
<dbReference type="Proteomes" id="UP000199493">
    <property type="component" value="Unassembled WGS sequence"/>
</dbReference>
<evidence type="ECO:0000313" key="2">
    <source>
        <dbReference type="EMBL" id="BCB71072.1"/>
    </source>
</evidence>
<evidence type="ECO:0008006" key="6">
    <source>
        <dbReference type="Google" id="ProtNLM"/>
    </source>
</evidence>
<evidence type="ECO:0000313" key="3">
    <source>
        <dbReference type="EMBL" id="SEO48238.1"/>
    </source>
</evidence>
<protein>
    <recommendedName>
        <fullName evidence="6">Porin</fullName>
    </recommendedName>
</protein>
<evidence type="ECO:0000256" key="1">
    <source>
        <dbReference type="SAM" id="SignalP"/>
    </source>
</evidence>
<feature type="chain" id="PRO_5044541914" description="Porin" evidence="1">
    <location>
        <begin position="30"/>
        <end position="242"/>
    </location>
</feature>
<organism evidence="2 5">
    <name type="scientific">Vreelandella aquamarina</name>
    <dbReference type="NCBI Taxonomy" id="77097"/>
    <lineage>
        <taxon>Bacteria</taxon>
        <taxon>Pseudomonadati</taxon>
        <taxon>Pseudomonadota</taxon>
        <taxon>Gammaproteobacteria</taxon>
        <taxon>Oceanospirillales</taxon>
        <taxon>Halomonadaceae</taxon>
        <taxon>Vreelandella</taxon>
    </lineage>
</organism>
<keyword evidence="5" id="KW-1185">Reference proteome</keyword>
<evidence type="ECO:0000313" key="4">
    <source>
        <dbReference type="Proteomes" id="UP000199493"/>
    </source>
</evidence>
<dbReference type="STRING" id="77097.SAMN04490369_11091"/>
<dbReference type="EMBL" id="FODB01000109">
    <property type="protein sequence ID" value="SEO48238.1"/>
    <property type="molecule type" value="Genomic_DNA"/>
</dbReference>
<accession>A0A1H8Q2K8</accession>
<reference evidence="3 4" key="1">
    <citation type="submission" date="2016-10" db="EMBL/GenBank/DDBJ databases">
        <authorList>
            <person name="de Groot N.N."/>
        </authorList>
    </citation>
    <scope>NUCLEOTIDE SEQUENCE [LARGE SCALE GENOMIC DNA]</scope>
    <source>
        <strain evidence="3 4">558</strain>
    </source>
</reference>
<sequence length="242" mass="25407">MKKQFFTKSGFISITLLAALQAAPAIVSADVSSNVSASSNYLFRGVTQTDGAAAVQGGLDYEHASGFYAGGWGSNVDFGDGTSYELDLYAGFSGSVEELGYDVGYIYYAYPDAPGSIDFGELYGEISYGIAAIGLAYTINSDTSGDGVFVQGDAYYYASVGVPLEDSYSAGVTLGYYDFADDGKASVGEASYSHVAANVTKDAGNFGSFSVNVEYADIESTDALGSVNSDDPKFWLGWSRSF</sequence>